<dbReference type="PaxDb" id="65489-OBART02G35010.1"/>
<dbReference type="InterPro" id="IPR006501">
    <property type="entry name" value="Pectinesterase_inhib_dom"/>
</dbReference>
<feature type="compositionally biased region" description="Polar residues" evidence="8">
    <location>
        <begin position="586"/>
        <end position="603"/>
    </location>
</feature>
<dbReference type="Gene3D" id="2.160.20.10">
    <property type="entry name" value="Single-stranded right-handed beta-helix, Pectin lyase-like"/>
    <property type="match status" value="2"/>
</dbReference>
<sequence>MHLHTHQAKDMETLGRRRRVAVLAWCNAIAMALALATPVAADKCRPSSRGFAASAAAAASSVNVTAICMATPYPSACETALSSAAARGAANDPFAASVQFAMTRAESARALARNLSASSSRPRVAPSGMDDCAELLDISLDQLHDALAARAADAAGRRADEPGHVRRQPRRRSRPAARSAVRARVAALEQFIGTALALHAKLNGGSGSSSPAPPNRAAFPSWVTMHDRHLISSPASTIAPDAVVALDGSGMHTSISDAIAAVTAPPPAHHPTASGGGAGSRKVIYVKAGRYEESVSITSKQKDVMLLGDGKGKTVISGHRSVAGGYTTYASATVAAMGSGFIAKGLTIVNSAGPGKGQAVALRVGGDLSVVYNCGIEAYQDTLYVHSNRQFYAADDISGTVDFIFGNAAAVIQGCEIRAQRPGPGQEDTVTAQGRTYHLGRCCRLGEAGRYEESVSITSKQKDVMLLGDGKGKTVISGHRSVAGGYTTYASATVAAMGSGFIAKGLTIVNSAGPGKGQAVALRVGGDLSVVYNCGIEAYQDTLYVHSNRQFYAADDISGTVDFIFGNAAAVIQGCEIRARRPSPGQEDTVTAQGRSDPNQNTGISIHRCRITGAPDLGGTPVYLGRPWRRYSRTVVMGTFLDRSIAPAGWLEWSGQFGLSTLYYGEYGNTGPGAGTRRRVTWSGVHTSMSTSDATRFTVANFIVGDAWLPATGVTYTSGL</sequence>
<dbReference type="AlphaFoldDB" id="A0A0D3FBA9"/>
<keyword evidence="5 7" id="KW-0063">Aspartyl esterase</keyword>
<dbReference type="HOGENOM" id="CLU_012243_9_1_1"/>
<feature type="domain" description="Pectinesterase inhibitor" evidence="10">
    <location>
        <begin position="59"/>
        <end position="198"/>
    </location>
</feature>
<dbReference type="SUPFAM" id="SSF101148">
    <property type="entry name" value="Plant invertase/pectin methylesterase inhibitor"/>
    <property type="match status" value="1"/>
</dbReference>
<evidence type="ECO:0000313" key="12">
    <source>
        <dbReference type="Proteomes" id="UP000026960"/>
    </source>
</evidence>
<evidence type="ECO:0000256" key="8">
    <source>
        <dbReference type="SAM" id="MobiDB-lite"/>
    </source>
</evidence>
<evidence type="ECO:0000256" key="9">
    <source>
        <dbReference type="SAM" id="Phobius"/>
    </source>
</evidence>
<comment type="similarity">
    <text evidence="3">In the C-terminal section; belongs to the pectinesterase family.</text>
</comment>
<keyword evidence="9" id="KW-1133">Transmembrane helix</keyword>
<protein>
    <recommendedName>
        <fullName evidence="7">Pectinesterase</fullName>
        <ecNumber evidence="7">3.1.1.11</ecNumber>
    </recommendedName>
</protein>
<evidence type="ECO:0000313" key="11">
    <source>
        <dbReference type="EnsemblPlants" id="OBART02G35010.1"/>
    </source>
</evidence>
<dbReference type="GO" id="GO:0045490">
    <property type="term" value="P:pectin catabolic process"/>
    <property type="evidence" value="ECO:0007669"/>
    <property type="project" value="UniProtKB-UniRule"/>
</dbReference>
<keyword evidence="12" id="KW-1185">Reference proteome</keyword>
<dbReference type="Pfam" id="PF01095">
    <property type="entry name" value="Pectinesterase"/>
    <property type="match status" value="2"/>
</dbReference>
<feature type="compositionally biased region" description="Basic and acidic residues" evidence="8">
    <location>
        <begin position="155"/>
        <end position="164"/>
    </location>
</feature>
<dbReference type="EnsemblPlants" id="OBART02G35010.1">
    <property type="protein sequence ID" value="OBART02G35010.1"/>
    <property type="gene ID" value="OBART02G35010"/>
</dbReference>
<keyword evidence="9" id="KW-0812">Transmembrane</keyword>
<keyword evidence="4 7" id="KW-0378">Hydrolase</keyword>
<proteinExistence type="inferred from homology"/>
<dbReference type="GO" id="GO:0030599">
    <property type="term" value="F:pectinesterase activity"/>
    <property type="evidence" value="ECO:0007669"/>
    <property type="project" value="UniProtKB-UniRule"/>
</dbReference>
<dbReference type="InterPro" id="IPR033131">
    <property type="entry name" value="Pectinesterase_Asp_AS"/>
</dbReference>
<feature type="transmembrane region" description="Helical" evidence="9">
    <location>
        <begin position="20"/>
        <end position="41"/>
    </location>
</feature>
<feature type="active site" evidence="6">
    <location>
        <position position="402"/>
    </location>
</feature>
<dbReference type="InterPro" id="IPR000070">
    <property type="entry name" value="Pectinesterase_cat"/>
</dbReference>
<dbReference type="InterPro" id="IPR011050">
    <property type="entry name" value="Pectin_lyase_fold/virulence"/>
</dbReference>
<dbReference type="Gramene" id="OBART02G35010.1">
    <property type="protein sequence ID" value="OBART02G35010.1"/>
    <property type="gene ID" value="OBART02G35010"/>
</dbReference>
<evidence type="ECO:0000256" key="7">
    <source>
        <dbReference type="RuleBase" id="RU000589"/>
    </source>
</evidence>
<organism evidence="11">
    <name type="scientific">Oryza barthii</name>
    <dbReference type="NCBI Taxonomy" id="65489"/>
    <lineage>
        <taxon>Eukaryota</taxon>
        <taxon>Viridiplantae</taxon>
        <taxon>Streptophyta</taxon>
        <taxon>Embryophyta</taxon>
        <taxon>Tracheophyta</taxon>
        <taxon>Spermatophyta</taxon>
        <taxon>Magnoliopsida</taxon>
        <taxon>Liliopsida</taxon>
        <taxon>Poales</taxon>
        <taxon>Poaceae</taxon>
        <taxon>BOP clade</taxon>
        <taxon>Oryzoideae</taxon>
        <taxon>Oryzeae</taxon>
        <taxon>Oryzinae</taxon>
        <taxon>Oryza</taxon>
    </lineage>
</organism>
<dbReference type="FunFam" id="2.160.20.10:FF:000001">
    <property type="entry name" value="Pectinesterase"/>
    <property type="match status" value="2"/>
</dbReference>
<comment type="pathway">
    <text evidence="1 7">Glycan metabolism; pectin degradation; 2-dehydro-3-deoxy-D-gluconate from pectin: step 1/5.</text>
</comment>
<dbReference type="Proteomes" id="UP000026960">
    <property type="component" value="Chromosome 2"/>
</dbReference>
<dbReference type="EC" id="3.1.1.11" evidence="7"/>
<dbReference type="GO" id="GO:0042545">
    <property type="term" value="P:cell wall modification"/>
    <property type="evidence" value="ECO:0007669"/>
    <property type="project" value="UniProtKB-UniRule"/>
</dbReference>
<dbReference type="Pfam" id="PF04043">
    <property type="entry name" value="PMEI"/>
    <property type="match status" value="1"/>
</dbReference>
<name>A0A0D3FBA9_9ORYZ</name>
<feature type="region of interest" description="Disordered" evidence="8">
    <location>
        <begin position="581"/>
        <end position="603"/>
    </location>
</feature>
<keyword evidence="9" id="KW-0472">Membrane</keyword>
<feature type="compositionally biased region" description="Basic residues" evidence="8">
    <location>
        <begin position="165"/>
        <end position="175"/>
    </location>
</feature>
<reference evidence="11" key="1">
    <citation type="journal article" date="2009" name="Rice">
        <title>De Novo Next Generation Sequencing of Plant Genomes.</title>
        <authorList>
            <person name="Rounsley S."/>
            <person name="Marri P.R."/>
            <person name="Yu Y."/>
            <person name="He R."/>
            <person name="Sisneros N."/>
            <person name="Goicoechea J.L."/>
            <person name="Lee S.J."/>
            <person name="Angelova A."/>
            <person name="Kudrna D."/>
            <person name="Luo M."/>
            <person name="Affourtit J."/>
            <person name="Desany B."/>
            <person name="Knight J."/>
            <person name="Niazi F."/>
            <person name="Egholm M."/>
            <person name="Wing R.A."/>
        </authorList>
    </citation>
    <scope>NUCLEOTIDE SEQUENCE [LARGE SCALE GENOMIC DNA]</scope>
    <source>
        <strain evidence="11">cv. IRGC 105608</strain>
    </source>
</reference>
<dbReference type="STRING" id="65489.A0A0D3FBA9"/>
<evidence type="ECO:0000256" key="1">
    <source>
        <dbReference type="ARBA" id="ARBA00005184"/>
    </source>
</evidence>
<reference evidence="11" key="2">
    <citation type="submission" date="2015-03" db="UniProtKB">
        <authorList>
            <consortium name="EnsemblPlants"/>
        </authorList>
    </citation>
    <scope>IDENTIFICATION</scope>
</reference>
<dbReference type="Gene3D" id="1.20.140.40">
    <property type="entry name" value="Invertase/pectin methylesterase inhibitor family protein"/>
    <property type="match status" value="1"/>
</dbReference>
<dbReference type="InterPro" id="IPR012334">
    <property type="entry name" value="Pectin_lyas_fold"/>
</dbReference>
<evidence type="ECO:0000256" key="5">
    <source>
        <dbReference type="ARBA" id="ARBA00023085"/>
    </source>
</evidence>
<feature type="region of interest" description="Disordered" evidence="8">
    <location>
        <begin position="154"/>
        <end position="179"/>
    </location>
</feature>
<comment type="catalytic activity">
    <reaction evidence="7">
        <text>[(1-&gt;4)-alpha-D-galacturonosyl methyl ester](n) + n H2O = [(1-&gt;4)-alpha-D-galacturonosyl](n) + n methanol + n H(+)</text>
        <dbReference type="Rhea" id="RHEA:22380"/>
        <dbReference type="Rhea" id="RHEA-COMP:14570"/>
        <dbReference type="Rhea" id="RHEA-COMP:14573"/>
        <dbReference type="ChEBI" id="CHEBI:15377"/>
        <dbReference type="ChEBI" id="CHEBI:15378"/>
        <dbReference type="ChEBI" id="CHEBI:17790"/>
        <dbReference type="ChEBI" id="CHEBI:140522"/>
        <dbReference type="ChEBI" id="CHEBI:140523"/>
        <dbReference type="EC" id="3.1.1.11"/>
    </reaction>
</comment>
<evidence type="ECO:0000259" key="10">
    <source>
        <dbReference type="SMART" id="SM00856"/>
    </source>
</evidence>
<dbReference type="UniPathway" id="UPA00545">
    <property type="reaction ID" value="UER00823"/>
</dbReference>
<evidence type="ECO:0000256" key="2">
    <source>
        <dbReference type="ARBA" id="ARBA00006027"/>
    </source>
</evidence>
<dbReference type="PANTHER" id="PTHR31707">
    <property type="entry name" value="PECTINESTERASE"/>
    <property type="match status" value="1"/>
</dbReference>
<accession>A0A0D3FBA9</accession>
<dbReference type="SUPFAM" id="SSF51126">
    <property type="entry name" value="Pectin lyase-like"/>
    <property type="match status" value="2"/>
</dbReference>
<dbReference type="SMART" id="SM00856">
    <property type="entry name" value="PMEI"/>
    <property type="match status" value="1"/>
</dbReference>
<dbReference type="eggNOG" id="ENOG502QRAG">
    <property type="taxonomic scope" value="Eukaryota"/>
</dbReference>
<comment type="similarity">
    <text evidence="2">In the N-terminal section; belongs to the PMEI family.</text>
</comment>
<evidence type="ECO:0000256" key="3">
    <source>
        <dbReference type="ARBA" id="ARBA00007786"/>
    </source>
</evidence>
<dbReference type="InterPro" id="IPR035513">
    <property type="entry name" value="Invertase/methylesterase_inhib"/>
</dbReference>
<evidence type="ECO:0000256" key="4">
    <source>
        <dbReference type="ARBA" id="ARBA00022801"/>
    </source>
</evidence>
<evidence type="ECO:0000256" key="6">
    <source>
        <dbReference type="PROSITE-ProRule" id="PRU10040"/>
    </source>
</evidence>
<dbReference type="GO" id="GO:0004857">
    <property type="term" value="F:enzyme inhibitor activity"/>
    <property type="evidence" value="ECO:0007669"/>
    <property type="project" value="InterPro"/>
</dbReference>
<dbReference type="PROSITE" id="PS00503">
    <property type="entry name" value="PECTINESTERASE_2"/>
    <property type="match status" value="2"/>
</dbReference>
<feature type="active site" evidence="6">
    <location>
        <position position="562"/>
    </location>
</feature>